<evidence type="ECO:0000313" key="4">
    <source>
        <dbReference type="Proteomes" id="UP000001861"/>
    </source>
</evidence>
<dbReference type="OMA" id="PKHPSGQ"/>
<dbReference type="KEGG" id="cci:CC1G_09041"/>
<dbReference type="InterPro" id="IPR012337">
    <property type="entry name" value="RNaseH-like_sf"/>
</dbReference>
<keyword evidence="4" id="KW-1185">Reference proteome</keyword>
<dbReference type="Proteomes" id="UP000001861">
    <property type="component" value="Unassembled WGS sequence"/>
</dbReference>
<dbReference type="EMBL" id="AACS02000007">
    <property type="protein sequence ID" value="EAU90359.2"/>
    <property type="molecule type" value="Genomic_DNA"/>
</dbReference>
<dbReference type="AlphaFoldDB" id="A8N9K6"/>
<name>A8N9K6_COPC7</name>
<dbReference type="SUPFAM" id="SSF53098">
    <property type="entry name" value="Ribonuclease H-like"/>
    <property type="match status" value="1"/>
</dbReference>
<evidence type="ECO:0000256" key="1">
    <source>
        <dbReference type="SAM" id="MobiDB-lite"/>
    </source>
</evidence>
<reference evidence="3 4" key="1">
    <citation type="journal article" date="2010" name="Proc. Natl. Acad. Sci. U.S.A.">
        <title>Insights into evolution of multicellular fungi from the assembled chromosomes of the mushroom Coprinopsis cinerea (Coprinus cinereus).</title>
        <authorList>
            <person name="Stajich J.E."/>
            <person name="Wilke S.K."/>
            <person name="Ahren D."/>
            <person name="Au C.H."/>
            <person name="Birren B.W."/>
            <person name="Borodovsky M."/>
            <person name="Burns C."/>
            <person name="Canback B."/>
            <person name="Casselton L.A."/>
            <person name="Cheng C.K."/>
            <person name="Deng J."/>
            <person name="Dietrich F.S."/>
            <person name="Fargo D.C."/>
            <person name="Farman M.L."/>
            <person name="Gathman A.C."/>
            <person name="Goldberg J."/>
            <person name="Guigo R."/>
            <person name="Hoegger P.J."/>
            <person name="Hooker J.B."/>
            <person name="Huggins A."/>
            <person name="James T.Y."/>
            <person name="Kamada T."/>
            <person name="Kilaru S."/>
            <person name="Kodira C."/>
            <person name="Kues U."/>
            <person name="Kupfer D."/>
            <person name="Kwan H.S."/>
            <person name="Lomsadze A."/>
            <person name="Li W."/>
            <person name="Lilly W.W."/>
            <person name="Ma L.J."/>
            <person name="Mackey A.J."/>
            <person name="Manning G."/>
            <person name="Martin F."/>
            <person name="Muraguchi H."/>
            <person name="Natvig D.O."/>
            <person name="Palmerini H."/>
            <person name="Ramesh M.A."/>
            <person name="Rehmeyer C.J."/>
            <person name="Roe B.A."/>
            <person name="Shenoy N."/>
            <person name="Stanke M."/>
            <person name="Ter-Hovhannisyan V."/>
            <person name="Tunlid A."/>
            <person name="Velagapudi R."/>
            <person name="Vision T.J."/>
            <person name="Zeng Q."/>
            <person name="Zolan M.E."/>
            <person name="Pukkila P.J."/>
        </authorList>
    </citation>
    <scope>NUCLEOTIDE SEQUENCE [LARGE SCALE GENOMIC DNA]</scope>
    <source>
        <strain evidence="4">Okayama-7 / 130 / ATCC MYA-4618 / FGSC 9003</strain>
    </source>
</reference>
<dbReference type="STRING" id="240176.A8N9K6"/>
<dbReference type="InParanoid" id="A8N9K6"/>
<feature type="region of interest" description="Disordered" evidence="1">
    <location>
        <begin position="243"/>
        <end position="289"/>
    </location>
</feature>
<dbReference type="HOGENOM" id="CLU_083931_0_0_1"/>
<feature type="compositionally biased region" description="Polar residues" evidence="1">
    <location>
        <begin position="251"/>
        <end position="274"/>
    </location>
</feature>
<organism evidence="3 4">
    <name type="scientific">Coprinopsis cinerea (strain Okayama-7 / 130 / ATCC MYA-4618 / FGSC 9003)</name>
    <name type="common">Inky cap fungus</name>
    <name type="synonym">Hormographiella aspergillata</name>
    <dbReference type="NCBI Taxonomy" id="240176"/>
    <lineage>
        <taxon>Eukaryota</taxon>
        <taxon>Fungi</taxon>
        <taxon>Dikarya</taxon>
        <taxon>Basidiomycota</taxon>
        <taxon>Agaricomycotina</taxon>
        <taxon>Agaricomycetes</taxon>
        <taxon>Agaricomycetidae</taxon>
        <taxon>Agaricales</taxon>
        <taxon>Agaricineae</taxon>
        <taxon>Psathyrellaceae</taxon>
        <taxon>Coprinopsis</taxon>
    </lineage>
</organism>
<dbReference type="OrthoDB" id="3230070at2759"/>
<dbReference type="RefSeq" id="XP_001831512.2">
    <property type="nucleotide sequence ID" value="XM_001831460.2"/>
</dbReference>
<proteinExistence type="predicted"/>
<dbReference type="GO" id="GO:0004523">
    <property type="term" value="F:RNA-DNA hybrid ribonuclease activity"/>
    <property type="evidence" value="ECO:0007669"/>
    <property type="project" value="InterPro"/>
</dbReference>
<dbReference type="eggNOG" id="ENOG502R0XH">
    <property type="taxonomic scope" value="Eukaryota"/>
</dbReference>
<evidence type="ECO:0000313" key="3">
    <source>
        <dbReference type="EMBL" id="EAU90359.2"/>
    </source>
</evidence>
<gene>
    <name evidence="3" type="ORF">CC1G_09041</name>
</gene>
<dbReference type="VEuPathDB" id="FungiDB:CC1G_09041"/>
<dbReference type="CDD" id="cd09276">
    <property type="entry name" value="Rnase_HI_RT_non_LTR"/>
    <property type="match status" value="1"/>
</dbReference>
<dbReference type="InterPro" id="IPR002156">
    <property type="entry name" value="RNaseH_domain"/>
</dbReference>
<dbReference type="PROSITE" id="PS50879">
    <property type="entry name" value="RNASE_H_1"/>
    <property type="match status" value="1"/>
</dbReference>
<evidence type="ECO:0000259" key="2">
    <source>
        <dbReference type="PROSITE" id="PS50879"/>
    </source>
</evidence>
<feature type="domain" description="RNase H type-1" evidence="2">
    <location>
        <begin position="1"/>
        <end position="90"/>
    </location>
</feature>
<dbReference type="GO" id="GO:0003676">
    <property type="term" value="F:nucleic acid binding"/>
    <property type="evidence" value="ECO:0007669"/>
    <property type="project" value="InterPro"/>
</dbReference>
<dbReference type="InterPro" id="IPR036397">
    <property type="entry name" value="RNaseH_sf"/>
</dbReference>
<accession>A8N9K6</accession>
<protein>
    <recommendedName>
        <fullName evidence="2">RNase H type-1 domain-containing protein</fullName>
    </recommendedName>
</protein>
<comment type="caution">
    <text evidence="3">The sequence shown here is derived from an EMBL/GenBank/DDBJ whole genome shotgun (WGS) entry which is preliminary data.</text>
</comment>
<dbReference type="GeneID" id="6007983"/>
<dbReference type="Gene3D" id="3.30.420.10">
    <property type="entry name" value="Ribonuclease H-like superfamily/Ribonuclease H"/>
    <property type="match status" value="1"/>
</dbReference>
<sequence>MMGLTIATNIASQNPAIRHIYLYADNTAAITSIFDPKPSGGQLYSRSFYETATKFLDSDPRNHIHLTWCPSHHGIPGNERVDRLAKQATNLAHNAPITISRTNAIRRAKLAAQKEWTQEWSKAPKHGWFAIADRLPPSLKPTKHSIHLSNDRERFGRLVQARTGHSYTGEFRRRFFPTQPHHCPCGEAATETREHIIIHCKRYEDWRWILREVSQDVALPDILGTKQGIEALAEFLDRSGAFTRTGLPREQPTNPTLSQLSEQEPSQPITSSTVGPPEVNGGDTIFDNG</sequence>